<reference evidence="3" key="2">
    <citation type="submission" date="2015-05" db="EMBL/GenBank/DDBJ databases">
        <authorList>
            <person name="Wang D.B."/>
            <person name="Wang M."/>
        </authorList>
    </citation>
    <scope>NUCLEOTIDE SEQUENCE [LARGE SCALE GENOMIC DNA]</scope>
    <source>
        <strain evidence="3">T1-815</strain>
    </source>
</reference>
<evidence type="ECO:0000313" key="4">
    <source>
        <dbReference type="EMBL" id="NSC77910.1"/>
    </source>
</evidence>
<dbReference type="Pfam" id="PF00149">
    <property type="entry name" value="Metallophos"/>
    <property type="match status" value="1"/>
</dbReference>
<dbReference type="InterPro" id="IPR050535">
    <property type="entry name" value="DNA_Repair-Maintenance_Comp"/>
</dbReference>
<keyword evidence="1" id="KW-0378">Hydrolase</keyword>
<reference evidence="4" key="4">
    <citation type="journal article" date="2020" name="Cell Host Microbe">
        <title>Functional and Genomic Variation between Human-Derived Isolates of Lachnospiraceae Reveals Inter- and Intra-Species Diversity.</title>
        <authorList>
            <person name="Sorbara M.T."/>
            <person name="Littmann E.R."/>
            <person name="Fontana E."/>
            <person name="Moody T.U."/>
            <person name="Kohout C.E."/>
            <person name="Gjonbalaj M."/>
            <person name="Eaton V."/>
            <person name="Seok R."/>
            <person name="Leiner I.M."/>
            <person name="Pamer E.G."/>
        </authorList>
    </citation>
    <scope>NUCLEOTIDE SEQUENCE</scope>
    <source>
        <strain evidence="4">MSK.16.45</strain>
    </source>
</reference>
<reference evidence="4" key="5">
    <citation type="submission" date="2020-02" db="EMBL/GenBank/DDBJ databases">
        <authorList>
            <person name="Littmann E."/>
            <person name="Sorbara M."/>
        </authorList>
    </citation>
    <scope>NUCLEOTIDE SEQUENCE</scope>
    <source>
        <strain evidence="4">MSK.16.45</strain>
    </source>
</reference>
<dbReference type="PANTHER" id="PTHR30337">
    <property type="entry name" value="COMPONENT OF ATP-DEPENDENT DSDNA EXONUCLEASE"/>
    <property type="match status" value="1"/>
</dbReference>
<feature type="domain" description="Calcineurin-like phosphoesterase" evidence="2">
    <location>
        <begin position="1"/>
        <end position="180"/>
    </location>
</feature>
<dbReference type="Proteomes" id="UP000285209">
    <property type="component" value="Unassembled WGS sequence"/>
</dbReference>
<dbReference type="Proteomes" id="UP001193756">
    <property type="component" value="Unassembled WGS sequence"/>
</dbReference>
<reference evidence="8 9" key="3">
    <citation type="submission" date="2018-08" db="EMBL/GenBank/DDBJ databases">
        <title>A genome reference for cultivated species of the human gut microbiota.</title>
        <authorList>
            <person name="Zou Y."/>
            <person name="Xue W."/>
            <person name="Luo G."/>
        </authorList>
    </citation>
    <scope>NUCLEOTIDE SEQUENCE [LARGE SCALE GENOMIC DNA]</scope>
    <source>
        <strain evidence="6 9">AF39-14AC</strain>
        <strain evidence="5 8">AM54-25XD</strain>
    </source>
</reference>
<dbReference type="SUPFAM" id="SSF56300">
    <property type="entry name" value="Metallo-dependent phosphatases"/>
    <property type="match status" value="1"/>
</dbReference>
<dbReference type="InterPro" id="IPR041796">
    <property type="entry name" value="Mre11_N"/>
</dbReference>
<name>A0A0M6WHN4_9FIRM</name>
<evidence type="ECO:0000313" key="7">
    <source>
        <dbReference type="Proteomes" id="UP000049472"/>
    </source>
</evidence>
<evidence type="ECO:0000313" key="8">
    <source>
        <dbReference type="Proteomes" id="UP000285209"/>
    </source>
</evidence>
<dbReference type="Proteomes" id="UP000049472">
    <property type="component" value="Unassembled WGS sequence"/>
</dbReference>
<keyword evidence="3" id="KW-0269">Exonuclease</keyword>
<dbReference type="EMBL" id="JAAIMP010000018">
    <property type="protein sequence ID" value="NSC77910.1"/>
    <property type="molecule type" value="Genomic_DNA"/>
</dbReference>
<dbReference type="Proteomes" id="UP000286181">
    <property type="component" value="Unassembled WGS sequence"/>
</dbReference>
<dbReference type="GO" id="GO:0004527">
    <property type="term" value="F:exonuclease activity"/>
    <property type="evidence" value="ECO:0007669"/>
    <property type="project" value="UniProtKB-KW"/>
</dbReference>
<keyword evidence="3" id="KW-0540">Nuclease</keyword>
<sequence>MKIIHCADLHLDSKMTSNLSKEQAKERKMEILRTYSRMIEYAKNNDVKAIIIAGDLFDTRNVSATARNLVKDSITSNPDIDFYYLKGNHDSDNFISKLDEIPDNLKLFSNQWTSYSYGNITITGLEIDKSNQAVMYNSLVLDNDNYNVVTLHGQLGDEISTGDLKNKGIDYLALGHVHEYQSGQLDNRGMYCYSGCLEGRGFDECGQKGFVVLDIDDEKLTAGFSFVPFAYRSLYTLYVDVTGAMTTQDVAVKMEKAISDSEYSSRSMVKFVLVGEVDVDCEINTDFLKDMFEEYFYYEKVYDETRLLINYSEYEKDASLKGEFIRMVLGSDMTEEQKSEVIRCGISALSGEEI</sequence>
<reference evidence="7" key="1">
    <citation type="submission" date="2015-05" db="EMBL/GenBank/DDBJ databases">
        <authorList>
            <consortium name="Pathogen Informatics"/>
        </authorList>
    </citation>
    <scope>NUCLEOTIDE SEQUENCE [LARGE SCALE GENOMIC DNA]</scope>
    <source>
        <strain evidence="7">T1-815</strain>
    </source>
</reference>
<organism evidence="3 7">
    <name type="scientific">Agathobacter rectalis</name>
    <dbReference type="NCBI Taxonomy" id="39491"/>
    <lineage>
        <taxon>Bacteria</taxon>
        <taxon>Bacillati</taxon>
        <taxon>Bacillota</taxon>
        <taxon>Clostridia</taxon>
        <taxon>Lachnospirales</taxon>
        <taxon>Lachnospiraceae</taxon>
        <taxon>Agathobacter</taxon>
    </lineage>
</organism>
<evidence type="ECO:0000313" key="6">
    <source>
        <dbReference type="EMBL" id="RHL05483.1"/>
    </source>
</evidence>
<evidence type="ECO:0000313" key="9">
    <source>
        <dbReference type="Proteomes" id="UP000286181"/>
    </source>
</evidence>
<evidence type="ECO:0000259" key="2">
    <source>
        <dbReference type="Pfam" id="PF00149"/>
    </source>
</evidence>
<dbReference type="RefSeq" id="WP_055061329.1">
    <property type="nucleotide sequence ID" value="NZ_AP031452.1"/>
</dbReference>
<evidence type="ECO:0000313" key="5">
    <source>
        <dbReference type="EMBL" id="RGZ15711.1"/>
    </source>
</evidence>
<gene>
    <name evidence="6" type="ORF">DW038_06050</name>
    <name evidence="5" type="ORF">DXA03_13395</name>
    <name evidence="4" type="ORF">G4312_11600</name>
    <name evidence="3" type="ORF">T1815_09491</name>
</gene>
<dbReference type="InterPro" id="IPR029052">
    <property type="entry name" value="Metallo-depent_PP-like"/>
</dbReference>
<dbReference type="AlphaFoldDB" id="A0A0M6WHN4"/>
<dbReference type="InterPro" id="IPR004843">
    <property type="entry name" value="Calcineurin-like_PHP"/>
</dbReference>
<proteinExistence type="predicted"/>
<dbReference type="EMBL" id="CVRQ01000012">
    <property type="protein sequence ID" value="CRL34870.1"/>
    <property type="molecule type" value="Genomic_DNA"/>
</dbReference>
<dbReference type="EMBL" id="QSDV01000036">
    <property type="protein sequence ID" value="RGZ15711.1"/>
    <property type="molecule type" value="Genomic_DNA"/>
</dbReference>
<evidence type="ECO:0000256" key="1">
    <source>
        <dbReference type="ARBA" id="ARBA00022801"/>
    </source>
</evidence>
<dbReference type="CDD" id="cd00840">
    <property type="entry name" value="MPP_Mre11_N"/>
    <property type="match status" value="1"/>
</dbReference>
<accession>A0A0M6WHN4</accession>
<dbReference type="Gene3D" id="3.60.21.10">
    <property type="match status" value="1"/>
</dbReference>
<keyword evidence="7" id="KW-1185">Reference proteome</keyword>
<dbReference type="EMBL" id="QROF01000004">
    <property type="protein sequence ID" value="RHL05483.1"/>
    <property type="molecule type" value="Genomic_DNA"/>
</dbReference>
<evidence type="ECO:0000313" key="3">
    <source>
        <dbReference type="EMBL" id="CRL34870.1"/>
    </source>
</evidence>
<protein>
    <submittedName>
        <fullName evidence="3">DNA repair exonuclease</fullName>
    </submittedName>
</protein>